<evidence type="ECO:0000313" key="3">
    <source>
        <dbReference type="Proteomes" id="UP000199749"/>
    </source>
</evidence>
<evidence type="ECO:0008006" key="4">
    <source>
        <dbReference type="Google" id="ProtNLM"/>
    </source>
</evidence>
<dbReference type="Gene3D" id="1.10.10.800">
    <property type="match status" value="1"/>
</dbReference>
<dbReference type="Proteomes" id="UP000199749">
    <property type="component" value="Chromosome"/>
</dbReference>
<dbReference type="EMBL" id="CP022474">
    <property type="protein sequence ID" value="ASN60812.1"/>
    <property type="molecule type" value="Genomic_DNA"/>
</dbReference>
<dbReference type="PANTHER" id="PTHR47751">
    <property type="entry name" value="SUPERFAMILY HYDROLASE, PUTATIVE (AFU_ORTHOLOGUE AFUA_2G16580)-RELATED"/>
    <property type="match status" value="1"/>
</dbReference>
<dbReference type="RefSeq" id="WP_089557133.1">
    <property type="nucleotide sequence ID" value="NZ_CP022474.1"/>
</dbReference>
<evidence type="ECO:0000313" key="2">
    <source>
        <dbReference type="EMBL" id="ASN60812.1"/>
    </source>
</evidence>
<dbReference type="InterPro" id="IPR051411">
    <property type="entry name" value="Polyketide_trans_af380"/>
</dbReference>
<feature type="region of interest" description="Disordered" evidence="1">
    <location>
        <begin position="1"/>
        <end position="30"/>
    </location>
</feature>
<dbReference type="SUPFAM" id="SSF53474">
    <property type="entry name" value="alpha/beta-Hydrolases"/>
    <property type="match status" value="1"/>
</dbReference>
<dbReference type="Gene3D" id="3.40.50.1820">
    <property type="entry name" value="alpha/beta hydrolase"/>
    <property type="match status" value="1"/>
</dbReference>
<dbReference type="PANTHER" id="PTHR47751:SF1">
    <property type="entry name" value="SUPERFAMILY HYDROLASE, PUTATIVE (AFU_ORTHOLOGUE AFUA_2G16580)-RELATED"/>
    <property type="match status" value="1"/>
</dbReference>
<organism evidence="2 3">
    <name type="scientific">Latilactobacillus curvatus</name>
    <name type="common">Lactobacillus curvatus</name>
    <dbReference type="NCBI Taxonomy" id="28038"/>
    <lineage>
        <taxon>Bacteria</taxon>
        <taxon>Bacillati</taxon>
        <taxon>Bacillota</taxon>
        <taxon>Bacilli</taxon>
        <taxon>Lactobacillales</taxon>
        <taxon>Lactobacillaceae</taxon>
        <taxon>Latilactobacillus</taxon>
    </lineage>
</organism>
<gene>
    <name evidence="2" type="ORF">CG419_09385</name>
</gene>
<dbReference type="InterPro" id="IPR029058">
    <property type="entry name" value="AB_hydrolase_fold"/>
</dbReference>
<dbReference type="AlphaFoldDB" id="A0AAC9Y1W2"/>
<name>A0AAC9Y1W2_LATCU</name>
<proteinExistence type="predicted"/>
<reference evidence="2 3" key="1">
    <citation type="submission" date="2017-07" db="EMBL/GenBank/DDBJ databases">
        <title>Lactobacillus curvatus MRS6 whole genome.</title>
        <authorList>
            <person name="Jans C."/>
            <person name="Lagler S."/>
            <person name="Lacroix C."/>
            <person name="Meile L."/>
            <person name="Stevens M.J.A."/>
        </authorList>
    </citation>
    <scope>NUCLEOTIDE SEQUENCE [LARGE SCALE GENOMIC DNA]</scope>
    <source>
        <strain evidence="2 3">MRS6</strain>
    </source>
</reference>
<evidence type="ECO:0000256" key="1">
    <source>
        <dbReference type="SAM" id="MobiDB-lite"/>
    </source>
</evidence>
<protein>
    <recommendedName>
        <fullName evidence="4">Alpha/beta hydrolase</fullName>
    </recommendedName>
</protein>
<sequence length="334" mass="36639">MQSRQPSYSAGKINARRRNPDLPTGDVHHDANNWFQSSAVEQHPVTFKNIYEMQVTANVFLPKDSAETVFPALIIGAPIGAVKEQAANLYAIKLAEQGFVTVSFDQSAWGGSNGALRNAIAPILYAENFSAATDYLTTLDCVANDRIGLIAIGSAGGFALNALKIDARIKALATINLTDIGAIVREQRDALGGNALIEESSRSRTLEIAGQATTYAHGVPEELDENATDIEREFYDFYRTQRGAANSTLHPTRTTFTKLLDFYPLRDLETITERAMLFVVGEEAWSRHFSEAAFASANESKQLLTVKAAGHVDLYDRIALIPFSELTQFFTKNL</sequence>
<accession>A0AAC9Y1W2</accession>